<evidence type="ECO:0000259" key="2">
    <source>
        <dbReference type="Pfam" id="PF25043"/>
    </source>
</evidence>
<feature type="domain" description="DUF7788" evidence="2">
    <location>
        <begin position="420"/>
        <end position="599"/>
    </location>
</feature>
<evidence type="ECO:0000313" key="4">
    <source>
        <dbReference type="Proteomes" id="UP001237642"/>
    </source>
</evidence>
<dbReference type="Gene3D" id="3.40.50.410">
    <property type="entry name" value="von Willebrand factor, type A domain"/>
    <property type="match status" value="1"/>
</dbReference>
<reference evidence="3" key="2">
    <citation type="submission" date="2023-05" db="EMBL/GenBank/DDBJ databases">
        <authorList>
            <person name="Schelkunov M.I."/>
        </authorList>
    </citation>
    <scope>NUCLEOTIDE SEQUENCE</scope>
    <source>
        <strain evidence="3">Hsosn_3</strain>
        <tissue evidence="3">Leaf</tissue>
    </source>
</reference>
<proteinExistence type="predicted"/>
<dbReference type="InterPro" id="IPR056690">
    <property type="entry name" value="DUF7788"/>
</dbReference>
<sequence length="619" mass="71481">MSSQTQGVSRRFEYAFHRNPQMALTKKGSPAYSNADNPCLDFFFQVIIPHYTSSSSLSHHLKKAWDHDPLTTLKLICNIRGVKGTGKADKENFYTAALWLHENHNKNLACNLSAMASFGYLKDMLEILFLLLEGSQARAILKSSWESKKNHCKARNEMRPYNRQKPTRKEVEKDKRLRELLPREGRVEANDMKMKVESEMASILRKEKRIERAKKLSKLYNRDRYFEFLYENVSSLFADMLKADMDCFNSGKTNQISLAAKWCPSLDSFYDKYTYICGSIAKKVFPRESYPEYEGLEDAHYEYRVRDRLRKQVLVPLREVLQLPEVYMSAQEWNSLAYTRVASVAMKNYTDVFMWHDKERFTKYLEEVKEGKAKIAAGALFPHDIIKTCLQGESEGKETVAELQWKRMVDDMLQKGKLSNTIAVCDVSAYISPISKNVSLGLGLLLSEISEGPWKGQVITFSQNPQLHFIQGNSLLEKCKYFESLEYGHNTNFRRVFDQILNVALVANLSREQMIKRVFVFSHMEFSQASPNKWETDYQAIRKKFKKNGYEVPEIVFWNLSGSCSTPVTAKQTGVALLSGFSKNLFKLFLDHDGAIDPEIAMEIALSRKEYEKLVCYDD</sequence>
<evidence type="ECO:0000259" key="1">
    <source>
        <dbReference type="Pfam" id="PF11443"/>
    </source>
</evidence>
<dbReference type="Proteomes" id="UP001237642">
    <property type="component" value="Unassembled WGS sequence"/>
</dbReference>
<dbReference type="InterPro" id="IPR011205">
    <property type="entry name" value="UCP015417_vWA"/>
</dbReference>
<dbReference type="Pfam" id="PF11443">
    <property type="entry name" value="DUF2828"/>
    <property type="match status" value="1"/>
</dbReference>
<evidence type="ECO:0000313" key="3">
    <source>
        <dbReference type="EMBL" id="KAK1362559.1"/>
    </source>
</evidence>
<dbReference type="InterPro" id="IPR058580">
    <property type="entry name" value="DUF2828"/>
</dbReference>
<name>A0AAD8H8M7_9APIA</name>
<comment type="caution">
    <text evidence="3">The sequence shown here is derived from an EMBL/GenBank/DDBJ whole genome shotgun (WGS) entry which is preliminary data.</text>
</comment>
<reference evidence="3" key="1">
    <citation type="submission" date="2023-02" db="EMBL/GenBank/DDBJ databases">
        <title>Genome of toxic invasive species Heracleum sosnowskyi carries increased number of genes despite the absence of recent whole-genome duplications.</title>
        <authorList>
            <person name="Schelkunov M."/>
            <person name="Shtratnikova V."/>
            <person name="Makarenko M."/>
            <person name="Klepikova A."/>
            <person name="Omelchenko D."/>
            <person name="Novikova G."/>
            <person name="Obukhova E."/>
            <person name="Bogdanov V."/>
            <person name="Penin A."/>
            <person name="Logacheva M."/>
        </authorList>
    </citation>
    <scope>NUCLEOTIDE SEQUENCE</scope>
    <source>
        <strain evidence="3">Hsosn_3</strain>
        <tissue evidence="3">Leaf</tissue>
    </source>
</reference>
<organism evidence="3 4">
    <name type="scientific">Heracleum sosnowskyi</name>
    <dbReference type="NCBI Taxonomy" id="360622"/>
    <lineage>
        <taxon>Eukaryota</taxon>
        <taxon>Viridiplantae</taxon>
        <taxon>Streptophyta</taxon>
        <taxon>Embryophyta</taxon>
        <taxon>Tracheophyta</taxon>
        <taxon>Spermatophyta</taxon>
        <taxon>Magnoliopsida</taxon>
        <taxon>eudicotyledons</taxon>
        <taxon>Gunneridae</taxon>
        <taxon>Pentapetalae</taxon>
        <taxon>asterids</taxon>
        <taxon>campanulids</taxon>
        <taxon>Apiales</taxon>
        <taxon>Apiaceae</taxon>
        <taxon>Apioideae</taxon>
        <taxon>apioid superclade</taxon>
        <taxon>Tordylieae</taxon>
        <taxon>Tordyliinae</taxon>
        <taxon>Heracleum</taxon>
    </lineage>
</organism>
<keyword evidence="4" id="KW-1185">Reference proteome</keyword>
<accession>A0AAD8H8M7</accession>
<dbReference type="PANTHER" id="PTHR31373:SF27">
    <property type="entry name" value="TROVE DOMAIN-CONTAINING PROTEIN"/>
    <property type="match status" value="1"/>
</dbReference>
<dbReference type="PANTHER" id="PTHR31373">
    <property type="entry name" value="OS06G0652100 PROTEIN"/>
    <property type="match status" value="1"/>
</dbReference>
<feature type="domain" description="DUF2828" evidence="1">
    <location>
        <begin position="25"/>
        <end position="418"/>
    </location>
</feature>
<dbReference type="AlphaFoldDB" id="A0AAD8H8M7"/>
<gene>
    <name evidence="3" type="ORF">POM88_047033</name>
</gene>
<dbReference type="PIRSF" id="PIRSF015417">
    <property type="entry name" value="T31B5_30_vWA"/>
    <property type="match status" value="1"/>
</dbReference>
<protein>
    <submittedName>
        <fullName evidence="3">Vacuolar protein sorting-associated protein 26A-like</fullName>
    </submittedName>
</protein>
<dbReference type="Pfam" id="PF25043">
    <property type="entry name" value="DUF7788"/>
    <property type="match status" value="1"/>
</dbReference>
<dbReference type="InterPro" id="IPR036465">
    <property type="entry name" value="vWFA_dom_sf"/>
</dbReference>
<dbReference type="EMBL" id="JAUIZM010000010">
    <property type="protein sequence ID" value="KAK1362559.1"/>
    <property type="molecule type" value="Genomic_DNA"/>
</dbReference>